<evidence type="ECO:0000256" key="1">
    <source>
        <dbReference type="SAM" id="MobiDB-lite"/>
    </source>
</evidence>
<dbReference type="Proteomes" id="UP000064967">
    <property type="component" value="Chromosome"/>
</dbReference>
<reference evidence="2 3" key="1">
    <citation type="submission" date="2015-08" db="EMBL/GenBank/DDBJ databases">
        <authorList>
            <person name="Babu N.S."/>
            <person name="Beckwith C.J."/>
            <person name="Beseler K.G."/>
            <person name="Brison A."/>
            <person name="Carone J.V."/>
            <person name="Caskin T.P."/>
            <person name="Diamond M."/>
            <person name="Durham M.E."/>
            <person name="Foxe J.M."/>
            <person name="Go M."/>
            <person name="Henderson B.A."/>
            <person name="Jones I.B."/>
            <person name="McGettigan J.A."/>
            <person name="Micheletti S.J."/>
            <person name="Nasrallah M.E."/>
            <person name="Ortiz D."/>
            <person name="Piller C.R."/>
            <person name="Privatt S.R."/>
            <person name="Schneider S.L."/>
            <person name="Sharp S."/>
            <person name="Smith T.C."/>
            <person name="Stanton J.D."/>
            <person name="Ullery H.E."/>
            <person name="Wilson R.J."/>
            <person name="Serrano M.G."/>
            <person name="Buck G."/>
            <person name="Lee V."/>
            <person name="Wang Y."/>
            <person name="Carvalho R."/>
            <person name="Voegtly L."/>
            <person name="Shi R."/>
            <person name="Duckworth R."/>
            <person name="Johnson A."/>
            <person name="Loviza R."/>
            <person name="Walstead R."/>
            <person name="Shah Z."/>
            <person name="Kiflezghi M."/>
            <person name="Wade K."/>
            <person name="Ball S.L."/>
            <person name="Bradley K.W."/>
            <person name="Asai D.J."/>
            <person name="Bowman C.A."/>
            <person name="Russell D.A."/>
            <person name="Pope W.H."/>
            <person name="Jacobs-Sera D."/>
            <person name="Hendrix R.W."/>
            <person name="Hatfull G.F."/>
        </authorList>
    </citation>
    <scope>NUCLEOTIDE SEQUENCE [LARGE SCALE GENOMIC DNA]</scope>
    <source>
        <strain evidence="2 3">DSM 27648</strain>
    </source>
</reference>
<organism evidence="2 3">
    <name type="scientific">Labilithrix luteola</name>
    <dbReference type="NCBI Taxonomy" id="1391654"/>
    <lineage>
        <taxon>Bacteria</taxon>
        <taxon>Pseudomonadati</taxon>
        <taxon>Myxococcota</taxon>
        <taxon>Polyangia</taxon>
        <taxon>Polyangiales</taxon>
        <taxon>Labilitrichaceae</taxon>
        <taxon>Labilithrix</taxon>
    </lineage>
</organism>
<sequence>MLRSNARKDVRHPDFVRGHVIRTHEARPLRSPTSQYRARFAAGARERSSWPRVSGRGKRRRRTGRRASEGAPHSRGGPDGNHATSTGLPKAPASLPSTKMRWPDRARHARPPPRRVSQVTEAPRVGRLTSS</sequence>
<keyword evidence="3" id="KW-1185">Reference proteome</keyword>
<accession>A0A0K1Q8H8</accession>
<feature type="region of interest" description="Disordered" evidence="1">
    <location>
        <begin position="1"/>
        <end position="131"/>
    </location>
</feature>
<name>A0A0K1Q8H8_9BACT</name>
<proteinExistence type="predicted"/>
<evidence type="ECO:0000313" key="3">
    <source>
        <dbReference type="Proteomes" id="UP000064967"/>
    </source>
</evidence>
<feature type="compositionally biased region" description="Basic residues" evidence="1">
    <location>
        <begin position="55"/>
        <end position="65"/>
    </location>
</feature>
<evidence type="ECO:0000313" key="2">
    <source>
        <dbReference type="EMBL" id="AKV01967.1"/>
    </source>
</evidence>
<feature type="compositionally biased region" description="Basic and acidic residues" evidence="1">
    <location>
        <begin position="1"/>
        <end position="28"/>
    </location>
</feature>
<dbReference type="KEGG" id="llu:AKJ09_08630"/>
<dbReference type="EMBL" id="CP012333">
    <property type="protein sequence ID" value="AKV01967.1"/>
    <property type="molecule type" value="Genomic_DNA"/>
</dbReference>
<gene>
    <name evidence="2" type="ORF">AKJ09_08630</name>
</gene>
<protein>
    <submittedName>
        <fullName evidence="2">Uncharacterized protein</fullName>
    </submittedName>
</protein>
<dbReference type="AlphaFoldDB" id="A0A0K1Q8H8"/>